<keyword evidence="2" id="KW-0812">Transmembrane</keyword>
<keyword evidence="2" id="KW-1133">Transmembrane helix</keyword>
<dbReference type="Pfam" id="PF19621">
    <property type="entry name" value="DUF6126"/>
    <property type="match status" value="1"/>
</dbReference>
<reference evidence="3 4" key="1">
    <citation type="submission" date="2022-10" db="EMBL/GenBank/DDBJ databases">
        <title>The complete genomes of actinobacterial strains from the NBC collection.</title>
        <authorList>
            <person name="Joergensen T.S."/>
            <person name="Alvarez Arevalo M."/>
            <person name="Sterndorff E.B."/>
            <person name="Faurdal D."/>
            <person name="Vuksanovic O."/>
            <person name="Mourched A.-S."/>
            <person name="Charusanti P."/>
            <person name="Shaw S."/>
            <person name="Blin K."/>
            <person name="Weber T."/>
        </authorList>
    </citation>
    <scope>NUCLEOTIDE SEQUENCE [LARGE SCALE GENOMIC DNA]</scope>
    <source>
        <strain evidence="3 4">NBC_01247</strain>
    </source>
</reference>
<proteinExistence type="predicted"/>
<gene>
    <name evidence="3" type="ORF">OG469_26930</name>
</gene>
<evidence type="ECO:0000313" key="4">
    <source>
        <dbReference type="Proteomes" id="UP001432014"/>
    </source>
</evidence>
<evidence type="ECO:0000256" key="2">
    <source>
        <dbReference type="SAM" id="Phobius"/>
    </source>
</evidence>
<name>A0ABZ1WD90_9ACTN</name>
<dbReference type="EMBL" id="CP108482">
    <property type="protein sequence ID" value="WUS58821.1"/>
    <property type="molecule type" value="Genomic_DNA"/>
</dbReference>
<sequence length="62" mass="6814">MTEPTPDAVTATVAGAPQDARNTARNDEKSRRKAMMIRAVIYIAATHLWAGFMILVFTLGKH</sequence>
<evidence type="ECO:0000313" key="3">
    <source>
        <dbReference type="EMBL" id="WUS58821.1"/>
    </source>
</evidence>
<organism evidence="3 4">
    <name type="scientific">Kitasatospora herbaricolor</name>
    <dbReference type="NCBI Taxonomy" id="68217"/>
    <lineage>
        <taxon>Bacteria</taxon>
        <taxon>Bacillati</taxon>
        <taxon>Actinomycetota</taxon>
        <taxon>Actinomycetes</taxon>
        <taxon>Kitasatosporales</taxon>
        <taxon>Streptomycetaceae</taxon>
        <taxon>Kitasatospora</taxon>
    </lineage>
</organism>
<accession>A0ABZ1WD90</accession>
<keyword evidence="4" id="KW-1185">Reference proteome</keyword>
<dbReference type="InterPro" id="IPR046129">
    <property type="entry name" value="DUF6126"/>
</dbReference>
<protein>
    <submittedName>
        <fullName evidence="3">DUF6126 family protein</fullName>
    </submittedName>
</protein>
<dbReference type="Proteomes" id="UP001432014">
    <property type="component" value="Chromosome"/>
</dbReference>
<evidence type="ECO:0000256" key="1">
    <source>
        <dbReference type="SAM" id="MobiDB-lite"/>
    </source>
</evidence>
<feature type="transmembrane region" description="Helical" evidence="2">
    <location>
        <begin position="39"/>
        <end position="59"/>
    </location>
</feature>
<dbReference type="RefSeq" id="WP_329495003.1">
    <property type="nucleotide sequence ID" value="NZ_CP108460.1"/>
</dbReference>
<feature type="region of interest" description="Disordered" evidence="1">
    <location>
        <begin position="1"/>
        <end position="29"/>
    </location>
</feature>
<keyword evidence="2" id="KW-0472">Membrane</keyword>